<organism evidence="7 8">
    <name type="scientific">Formosimonas limnophila</name>
    <dbReference type="NCBI Taxonomy" id="1384487"/>
    <lineage>
        <taxon>Bacteria</taxon>
        <taxon>Pseudomonadati</taxon>
        <taxon>Pseudomonadota</taxon>
        <taxon>Betaproteobacteria</taxon>
        <taxon>Burkholderiales</taxon>
        <taxon>Burkholderiaceae</taxon>
        <taxon>Formosimonas</taxon>
    </lineage>
</organism>
<evidence type="ECO:0000256" key="3">
    <source>
        <dbReference type="ARBA" id="ARBA00023315"/>
    </source>
</evidence>
<keyword evidence="1 4" id="KW-0963">Cytoplasm</keyword>
<dbReference type="RefSeq" id="WP_229809791.1">
    <property type="nucleotide sequence ID" value="NZ_BMZG01000008.1"/>
</dbReference>
<comment type="function">
    <text evidence="4">Functions in the N-end rule pathway of protein degradation where it conjugates Leu from its aminoacyl-tRNA to the N-termini of proteins containing an N-terminal aspartate or glutamate.</text>
</comment>
<dbReference type="AlphaFoldDB" id="A0A8J3CP39"/>
<comment type="catalytic activity">
    <reaction evidence="4">
        <text>N-terminal L-glutamyl-[protein] + L-leucyl-tRNA(Leu) = N-terminal L-leucyl-L-glutamyl-[protein] + tRNA(Leu) + H(+)</text>
        <dbReference type="Rhea" id="RHEA:50412"/>
        <dbReference type="Rhea" id="RHEA-COMP:9613"/>
        <dbReference type="Rhea" id="RHEA-COMP:9622"/>
        <dbReference type="Rhea" id="RHEA-COMP:12664"/>
        <dbReference type="Rhea" id="RHEA-COMP:12668"/>
        <dbReference type="ChEBI" id="CHEBI:15378"/>
        <dbReference type="ChEBI" id="CHEBI:64721"/>
        <dbReference type="ChEBI" id="CHEBI:78442"/>
        <dbReference type="ChEBI" id="CHEBI:78494"/>
        <dbReference type="ChEBI" id="CHEBI:133041"/>
        <dbReference type="EC" id="2.3.2.29"/>
    </reaction>
</comment>
<dbReference type="PANTHER" id="PTHR21367:SF1">
    <property type="entry name" value="ARGINYL-TRNA--PROTEIN TRANSFERASE 1"/>
    <property type="match status" value="1"/>
</dbReference>
<dbReference type="InterPro" id="IPR016181">
    <property type="entry name" value="Acyl_CoA_acyltransferase"/>
</dbReference>
<dbReference type="InterPro" id="IPR007472">
    <property type="entry name" value="N-end_Aminoacyl_Trfase_C"/>
</dbReference>
<comment type="similarity">
    <text evidence="4">Belongs to the R-transferase family. Bpt subfamily.</text>
</comment>
<feature type="domain" description="N-end rule aminoacyl transferase C-terminal" evidence="6">
    <location>
        <begin position="109"/>
        <end position="231"/>
    </location>
</feature>
<evidence type="ECO:0000259" key="6">
    <source>
        <dbReference type="Pfam" id="PF04377"/>
    </source>
</evidence>
<dbReference type="GO" id="GO:0005737">
    <property type="term" value="C:cytoplasm"/>
    <property type="evidence" value="ECO:0007669"/>
    <property type="project" value="UniProtKB-SubCell"/>
</dbReference>
<comment type="caution">
    <text evidence="7">The sequence shown here is derived from an EMBL/GenBank/DDBJ whole genome shotgun (WGS) entry which is preliminary data.</text>
</comment>
<evidence type="ECO:0000313" key="8">
    <source>
        <dbReference type="Proteomes" id="UP000614287"/>
    </source>
</evidence>
<gene>
    <name evidence="7" type="primary">ate</name>
    <name evidence="4" type="synonym">bpt</name>
    <name evidence="7" type="ORF">GCM10009007_16640</name>
</gene>
<evidence type="ECO:0000256" key="1">
    <source>
        <dbReference type="ARBA" id="ARBA00022490"/>
    </source>
</evidence>
<dbReference type="InterPro" id="IPR030700">
    <property type="entry name" value="N-end_Aminoacyl_Trfase"/>
</dbReference>
<keyword evidence="2 4" id="KW-0808">Transferase</keyword>
<dbReference type="NCBIfam" id="NF002341">
    <property type="entry name" value="PRK01305.1-1"/>
    <property type="match status" value="1"/>
</dbReference>
<evidence type="ECO:0000313" key="7">
    <source>
        <dbReference type="EMBL" id="GHA76253.1"/>
    </source>
</evidence>
<reference evidence="7" key="2">
    <citation type="submission" date="2020-09" db="EMBL/GenBank/DDBJ databases">
        <authorList>
            <person name="Sun Q."/>
            <person name="Kim S."/>
        </authorList>
    </citation>
    <scope>NUCLEOTIDE SEQUENCE</scope>
    <source>
        <strain evidence="7">KCTC 32501</strain>
    </source>
</reference>
<dbReference type="NCBIfam" id="NF002346">
    <property type="entry name" value="PRK01305.2-3"/>
    <property type="match status" value="1"/>
</dbReference>
<dbReference type="HAMAP" id="MF_00689">
    <property type="entry name" value="Bpt"/>
    <property type="match status" value="1"/>
</dbReference>
<dbReference type="Pfam" id="PF04376">
    <property type="entry name" value="ATE_N"/>
    <property type="match status" value="1"/>
</dbReference>
<evidence type="ECO:0000259" key="5">
    <source>
        <dbReference type="Pfam" id="PF04376"/>
    </source>
</evidence>
<protein>
    <recommendedName>
        <fullName evidence="4">Aspartate/glutamate leucyltransferase</fullName>
        <ecNumber evidence="4">2.3.2.29</ecNumber>
    </recommendedName>
</protein>
<dbReference type="GO" id="GO:0004057">
    <property type="term" value="F:arginyl-tRNA--protein transferase activity"/>
    <property type="evidence" value="ECO:0007669"/>
    <property type="project" value="InterPro"/>
</dbReference>
<evidence type="ECO:0000256" key="2">
    <source>
        <dbReference type="ARBA" id="ARBA00022679"/>
    </source>
</evidence>
<dbReference type="PANTHER" id="PTHR21367">
    <property type="entry name" value="ARGININE-TRNA-PROTEIN TRANSFERASE 1"/>
    <property type="match status" value="1"/>
</dbReference>
<dbReference type="NCBIfam" id="NF002342">
    <property type="entry name" value="PRK01305.1-3"/>
    <property type="match status" value="1"/>
</dbReference>
<keyword evidence="8" id="KW-1185">Reference proteome</keyword>
<dbReference type="GO" id="GO:0008914">
    <property type="term" value="F:leucyl-tRNA--protein transferase activity"/>
    <property type="evidence" value="ECO:0007669"/>
    <property type="project" value="UniProtKB-UniRule"/>
</dbReference>
<feature type="domain" description="N-end aminoacyl transferase N-terminal" evidence="5">
    <location>
        <begin position="19"/>
        <end position="89"/>
    </location>
</feature>
<comment type="catalytic activity">
    <reaction evidence="4">
        <text>N-terminal L-aspartyl-[protein] + L-leucyl-tRNA(Leu) = N-terminal L-leucyl-L-aspartyl-[protein] + tRNA(Leu) + H(+)</text>
        <dbReference type="Rhea" id="RHEA:50420"/>
        <dbReference type="Rhea" id="RHEA-COMP:9613"/>
        <dbReference type="Rhea" id="RHEA-COMP:9622"/>
        <dbReference type="Rhea" id="RHEA-COMP:12669"/>
        <dbReference type="Rhea" id="RHEA-COMP:12674"/>
        <dbReference type="ChEBI" id="CHEBI:15378"/>
        <dbReference type="ChEBI" id="CHEBI:64720"/>
        <dbReference type="ChEBI" id="CHEBI:78442"/>
        <dbReference type="ChEBI" id="CHEBI:78494"/>
        <dbReference type="ChEBI" id="CHEBI:133042"/>
        <dbReference type="EC" id="2.3.2.29"/>
    </reaction>
</comment>
<dbReference type="Proteomes" id="UP000614287">
    <property type="component" value="Unassembled WGS sequence"/>
</dbReference>
<dbReference type="PIRSF" id="PIRSF037208">
    <property type="entry name" value="ATE_pro_prd"/>
    <property type="match status" value="1"/>
</dbReference>
<dbReference type="InterPro" id="IPR007471">
    <property type="entry name" value="N-end_Aminoacyl_Trfase_N"/>
</dbReference>
<dbReference type="InterPro" id="IPR017138">
    <property type="entry name" value="Asp_Glu_LeuTrfase"/>
</dbReference>
<dbReference type="GO" id="GO:0071596">
    <property type="term" value="P:ubiquitin-dependent protein catabolic process via the N-end rule pathway"/>
    <property type="evidence" value="ECO:0007669"/>
    <property type="project" value="InterPro"/>
</dbReference>
<keyword evidence="3 4" id="KW-0012">Acyltransferase</keyword>
<dbReference type="Pfam" id="PF04377">
    <property type="entry name" value="ATE_C"/>
    <property type="match status" value="1"/>
</dbReference>
<name>A0A8J3CP39_9BURK</name>
<dbReference type="SUPFAM" id="SSF55729">
    <property type="entry name" value="Acyl-CoA N-acyltransferases (Nat)"/>
    <property type="match status" value="1"/>
</dbReference>
<reference evidence="7" key="1">
    <citation type="journal article" date="2014" name="Int. J. Syst. Evol. Microbiol.">
        <title>Complete genome sequence of Corynebacterium casei LMG S-19264T (=DSM 44701T), isolated from a smear-ripened cheese.</title>
        <authorList>
            <consortium name="US DOE Joint Genome Institute (JGI-PGF)"/>
            <person name="Walter F."/>
            <person name="Albersmeier A."/>
            <person name="Kalinowski J."/>
            <person name="Ruckert C."/>
        </authorList>
    </citation>
    <scope>NUCLEOTIDE SEQUENCE</scope>
    <source>
        <strain evidence="7">KCTC 32501</strain>
    </source>
</reference>
<proteinExistence type="inferred from homology"/>
<dbReference type="EMBL" id="BMZG01000008">
    <property type="protein sequence ID" value="GHA76253.1"/>
    <property type="molecule type" value="Genomic_DNA"/>
</dbReference>
<dbReference type="EC" id="2.3.2.29" evidence="4"/>
<evidence type="ECO:0000256" key="4">
    <source>
        <dbReference type="HAMAP-Rule" id="MF_00689"/>
    </source>
</evidence>
<comment type="subcellular location">
    <subcellularLocation>
        <location evidence="4">Cytoplasm</location>
    </subcellularLocation>
</comment>
<accession>A0A8J3CP39</accession>
<sequence>MKRDHQNLTELQLYQTAEYPCSYLPNTRATSQMVAPMDAINTHNYSELIHHGFRRSGFYVYRPHCPSCQACQPLRIVAKAFQPNRSQRRAEKRWSHLYTQIHELEFNPEHFALYQRYQKSRHPDGDMAKDDAAQYRQFLLKSHVDSFLVEFRDEQRALVMVSLIDRVADGLSAVYTFYDTDIEYSGLGTFNILWQIQIAQRLNLPYVYLGYWIKDSSKMAYKANFSAGQILIDGQWQPFLKTQTP</sequence>